<feature type="transmembrane region" description="Helical" evidence="1">
    <location>
        <begin position="227"/>
        <end position="245"/>
    </location>
</feature>
<comment type="caution">
    <text evidence="2">The sequence shown here is derived from an EMBL/GenBank/DDBJ whole genome shotgun (WGS) entry which is preliminary data.</text>
</comment>
<name>A0A6B0VLF0_9EURY</name>
<evidence type="ECO:0000313" key="2">
    <source>
        <dbReference type="EMBL" id="MXV61957.1"/>
    </source>
</evidence>
<feature type="transmembrane region" description="Helical" evidence="1">
    <location>
        <begin position="16"/>
        <end position="35"/>
    </location>
</feature>
<feature type="transmembrane region" description="Helical" evidence="1">
    <location>
        <begin position="92"/>
        <end position="113"/>
    </location>
</feature>
<dbReference type="InterPro" id="IPR014509">
    <property type="entry name" value="YjdF-like"/>
</dbReference>
<evidence type="ECO:0000313" key="3">
    <source>
        <dbReference type="Proteomes" id="UP000434101"/>
    </source>
</evidence>
<dbReference type="AlphaFoldDB" id="A0A6B0VLF0"/>
<dbReference type="RefSeq" id="WP_160064298.1">
    <property type="nucleotide sequence ID" value="NZ_WUYX01000027.1"/>
</dbReference>
<feature type="transmembrane region" description="Helical" evidence="1">
    <location>
        <begin position="389"/>
        <end position="408"/>
    </location>
</feature>
<dbReference type="Pfam" id="PF09997">
    <property type="entry name" value="DUF2238"/>
    <property type="match status" value="1"/>
</dbReference>
<sequence>MSRSPTRSFHGERSNAYLSWTAVVVALLIGGWAVFDGRFHELVFATSLAAIVLLPAIALESERAALPWEISMLALLPLFGAVVVSDPLARQLTLYAGASVLALALTLEVHALTEIRLERFLAAAFVTMLSAGIAAVWATLTWFQDLVAGTSIIASNDEVMLLLIAATAAGPVAGTVFDRYYRQFPGEELVSAPVDGVEEELFAAKTGADDHPTLEERIPISSGAQRGLLWAMRGALVAMVGYGIVAPDSDTISNAGSMLVVSVLPVGLRRRYDLPFDTGFVLWITLVAFLHALGSVYFYEHTFWWHNLTHPLSATLVGAIGYVVIRSLDELREEIHVPPSLVPSFVVLFVLSLGVFWEIGEFTFDLLAERFSLSMPLSQHGLADTMSDIVFNTVGAIVVAVWGLPYLAPVTDAITDRLATVSESRNLPGDW</sequence>
<evidence type="ECO:0000256" key="1">
    <source>
        <dbReference type="SAM" id="Phobius"/>
    </source>
</evidence>
<keyword evidence="1" id="KW-1133">Transmembrane helix</keyword>
<keyword evidence="1" id="KW-0472">Membrane</keyword>
<reference evidence="2 3" key="1">
    <citation type="submission" date="2020-01" db="EMBL/GenBank/DDBJ databases">
        <title>Natronorubrum sp. JWXQ-INN 674 isolated from Inner Mongolia Autonomous Region of China.</title>
        <authorList>
            <person name="Xue Q."/>
        </authorList>
    </citation>
    <scope>NUCLEOTIDE SEQUENCE [LARGE SCALE GENOMIC DNA]</scope>
    <source>
        <strain evidence="2 3">JWXQ-INN-674</strain>
    </source>
</reference>
<proteinExistence type="predicted"/>
<accession>A0A6B0VLF0</accession>
<organism evidence="2 3">
    <name type="scientific">Natronorubrum halalkaliphilum</name>
    <dbReference type="NCBI Taxonomy" id="2691917"/>
    <lineage>
        <taxon>Archaea</taxon>
        <taxon>Methanobacteriati</taxon>
        <taxon>Methanobacteriota</taxon>
        <taxon>Stenosarchaea group</taxon>
        <taxon>Halobacteria</taxon>
        <taxon>Halobacteriales</taxon>
        <taxon>Natrialbaceae</taxon>
        <taxon>Natronorubrum</taxon>
    </lineage>
</organism>
<keyword evidence="3" id="KW-1185">Reference proteome</keyword>
<dbReference type="Proteomes" id="UP000434101">
    <property type="component" value="Unassembled WGS sequence"/>
</dbReference>
<dbReference type="EMBL" id="WUYX01000027">
    <property type="protein sequence ID" value="MXV61957.1"/>
    <property type="molecule type" value="Genomic_DNA"/>
</dbReference>
<feature type="transmembrane region" description="Helical" evidence="1">
    <location>
        <begin position="337"/>
        <end position="357"/>
    </location>
</feature>
<gene>
    <name evidence="2" type="ORF">GS429_07780</name>
</gene>
<feature type="transmembrane region" description="Helical" evidence="1">
    <location>
        <begin position="305"/>
        <end position="325"/>
    </location>
</feature>
<dbReference type="OrthoDB" id="313603at2157"/>
<feature type="transmembrane region" description="Helical" evidence="1">
    <location>
        <begin position="66"/>
        <end position="86"/>
    </location>
</feature>
<feature type="transmembrane region" description="Helical" evidence="1">
    <location>
        <begin position="280"/>
        <end position="299"/>
    </location>
</feature>
<feature type="transmembrane region" description="Helical" evidence="1">
    <location>
        <begin position="251"/>
        <end position="268"/>
    </location>
</feature>
<feature type="transmembrane region" description="Helical" evidence="1">
    <location>
        <begin position="120"/>
        <end position="139"/>
    </location>
</feature>
<feature type="transmembrane region" description="Helical" evidence="1">
    <location>
        <begin position="41"/>
        <end position="59"/>
    </location>
</feature>
<protein>
    <submittedName>
        <fullName evidence="2">Uncharacterized protein</fullName>
    </submittedName>
</protein>
<keyword evidence="1" id="KW-0812">Transmembrane</keyword>
<feature type="transmembrane region" description="Helical" evidence="1">
    <location>
        <begin position="159"/>
        <end position="177"/>
    </location>
</feature>